<dbReference type="HOGENOM" id="CLU_026126_12_1_1"/>
<dbReference type="Gene3D" id="3.40.30.10">
    <property type="entry name" value="Glutaredoxin"/>
    <property type="match status" value="1"/>
</dbReference>
<evidence type="ECO:0000313" key="1">
    <source>
        <dbReference type="EMBL" id="KCZ82325.1"/>
    </source>
</evidence>
<dbReference type="SUPFAM" id="SSF52833">
    <property type="entry name" value="Thioredoxin-like"/>
    <property type="match status" value="1"/>
</dbReference>
<evidence type="ECO:0008006" key="3">
    <source>
        <dbReference type="Google" id="ProtNLM"/>
    </source>
</evidence>
<dbReference type="VEuPathDB" id="MicrosporidiaDB:H312_00348"/>
<reference evidence="1 2" key="2">
    <citation type="submission" date="2014-03" db="EMBL/GenBank/DDBJ databases">
        <title>The Genome Sequence of Anncaliia algerae insect isolate PRA339.</title>
        <authorList>
            <consortium name="The Broad Institute Genome Sequencing Platform"/>
            <consortium name="The Broad Institute Genome Sequencing Center for Infectious Disease"/>
            <person name="Cuomo C."/>
            <person name="Becnel J."/>
            <person name="Sanscrainte N."/>
            <person name="Walker B."/>
            <person name="Young S.K."/>
            <person name="Zeng Q."/>
            <person name="Gargeya S."/>
            <person name="Fitzgerald M."/>
            <person name="Haas B."/>
            <person name="Abouelleil A."/>
            <person name="Alvarado L."/>
            <person name="Arachchi H.M."/>
            <person name="Berlin A.M."/>
            <person name="Chapman S.B."/>
            <person name="Dewar J."/>
            <person name="Goldberg J."/>
            <person name="Griggs A."/>
            <person name="Gujja S."/>
            <person name="Hansen M."/>
            <person name="Howarth C."/>
            <person name="Imamovic A."/>
            <person name="Larimer J."/>
            <person name="McCowan C."/>
            <person name="Murphy C."/>
            <person name="Neiman D."/>
            <person name="Pearson M."/>
            <person name="Priest M."/>
            <person name="Roberts A."/>
            <person name="Saif S."/>
            <person name="Shea T."/>
            <person name="Sisk P."/>
            <person name="Sykes S."/>
            <person name="Wortman J."/>
            <person name="Nusbaum C."/>
            <person name="Birren B."/>
        </authorList>
    </citation>
    <scope>NUCLEOTIDE SEQUENCE [LARGE SCALE GENOMIC DNA]</scope>
    <source>
        <strain evidence="1 2">PRA339</strain>
    </source>
</reference>
<accession>A0A059F539</accession>
<dbReference type="Proteomes" id="UP000030655">
    <property type="component" value="Unassembled WGS sequence"/>
</dbReference>
<dbReference type="OrthoDB" id="415696at2759"/>
<sequence length="153" mass="18411">MTDIFDDLKDYNNIIAFEEIDETLNFFEKYNPSKVCYLDLSKYPEIKDKFKYKFDIKAFPCMISFGKVIYLDDDLESNLISLYKKEIELYKSKIHSYITNNKCFVFIKGTVAEPKCKFTRRLLNCFNELNLVYMKDYDFFNILSDEKMREVCK</sequence>
<reference evidence="2" key="1">
    <citation type="submission" date="2013-02" db="EMBL/GenBank/DDBJ databases">
        <authorList>
            <consortium name="The Broad Institute Genome Sequencing Platform"/>
            <person name="Cuomo C."/>
            <person name="Becnel J."/>
            <person name="Sanscrainte N."/>
            <person name="Walker B."/>
            <person name="Young S.K."/>
            <person name="Zeng Q."/>
            <person name="Gargeya S."/>
            <person name="Fitzgerald M."/>
            <person name="Haas B."/>
            <person name="Abouelleil A."/>
            <person name="Alvarado L."/>
            <person name="Arachchi H.M."/>
            <person name="Berlin A.M."/>
            <person name="Chapman S.B."/>
            <person name="Dewar J."/>
            <person name="Goldberg J."/>
            <person name="Griggs A."/>
            <person name="Gujja S."/>
            <person name="Hansen M."/>
            <person name="Howarth C."/>
            <person name="Imamovic A."/>
            <person name="Larimer J."/>
            <person name="McCowan C."/>
            <person name="Murphy C."/>
            <person name="Neiman D."/>
            <person name="Pearson M."/>
            <person name="Priest M."/>
            <person name="Roberts A."/>
            <person name="Saif S."/>
            <person name="Shea T."/>
            <person name="Sisk P."/>
            <person name="Sykes S."/>
            <person name="Wortman J."/>
            <person name="Nusbaum C."/>
            <person name="Birren B."/>
        </authorList>
    </citation>
    <scope>NUCLEOTIDE SEQUENCE [LARGE SCALE GENOMIC DNA]</scope>
    <source>
        <strain evidence="2">PRA339</strain>
    </source>
</reference>
<dbReference type="EMBL" id="KK365131">
    <property type="protein sequence ID" value="KCZ82325.1"/>
    <property type="molecule type" value="Genomic_DNA"/>
</dbReference>
<dbReference type="AlphaFoldDB" id="A0A059F539"/>
<dbReference type="STRING" id="1288291.A0A059F539"/>
<organism evidence="1 2">
    <name type="scientific">Anncaliia algerae PRA339</name>
    <dbReference type="NCBI Taxonomy" id="1288291"/>
    <lineage>
        <taxon>Eukaryota</taxon>
        <taxon>Fungi</taxon>
        <taxon>Fungi incertae sedis</taxon>
        <taxon>Microsporidia</taxon>
        <taxon>Tubulinosematoidea</taxon>
        <taxon>Tubulinosematidae</taxon>
        <taxon>Anncaliia</taxon>
    </lineage>
</organism>
<keyword evidence="2" id="KW-1185">Reference proteome</keyword>
<evidence type="ECO:0000313" key="2">
    <source>
        <dbReference type="Proteomes" id="UP000030655"/>
    </source>
</evidence>
<dbReference type="InterPro" id="IPR036249">
    <property type="entry name" value="Thioredoxin-like_sf"/>
</dbReference>
<gene>
    <name evidence="1" type="ORF">H312_00348</name>
</gene>
<feature type="non-terminal residue" evidence="1">
    <location>
        <position position="153"/>
    </location>
</feature>
<name>A0A059F539_9MICR</name>
<proteinExistence type="predicted"/>
<protein>
    <recommendedName>
        <fullName evidence="3">Glutaredoxin domain-containing protein</fullName>
    </recommendedName>
</protein>